<dbReference type="InterPro" id="IPR007848">
    <property type="entry name" value="Small_mtfrase_dom"/>
</dbReference>
<keyword evidence="5" id="KW-1185">Reference proteome</keyword>
<keyword evidence="2" id="KW-0949">S-adenosyl-L-methionine</keyword>
<dbReference type="SUPFAM" id="SSF53335">
    <property type="entry name" value="S-adenosyl-L-methionine-dependent methyltransferases"/>
    <property type="match status" value="1"/>
</dbReference>
<gene>
    <name evidence="4" type="ORF">CR103_12360</name>
</gene>
<keyword evidence="1 4" id="KW-0489">Methyltransferase</keyword>
<dbReference type="EMBL" id="PDOB01000017">
    <property type="protein sequence ID" value="PIL39536.1"/>
    <property type="molecule type" value="Genomic_DNA"/>
</dbReference>
<dbReference type="OrthoDB" id="5383291at2"/>
<dbReference type="AlphaFoldDB" id="A0A2G8T0I3"/>
<dbReference type="GO" id="GO:0036009">
    <property type="term" value="F:protein-glutamine N-methyltransferase activity"/>
    <property type="evidence" value="ECO:0007669"/>
    <property type="project" value="TreeGrafter"/>
</dbReference>
<reference evidence="4 5" key="1">
    <citation type="submission" date="2017-10" db="EMBL/GenBank/DDBJ databases">
        <title>Massilia psychrophilum sp. nov., a novel purple-pigmented bacterium isolated from Tianshan glacier, Xinjiang Municipality, China.</title>
        <authorList>
            <person name="Wang H."/>
        </authorList>
    </citation>
    <scope>NUCLEOTIDE SEQUENCE [LARGE SCALE GENOMIC DNA]</scope>
    <source>
        <strain evidence="4 5">JCM 30813</strain>
    </source>
</reference>
<dbReference type="CDD" id="cd02440">
    <property type="entry name" value="AdoMet_MTases"/>
    <property type="match status" value="1"/>
</dbReference>
<sequence length="337" mass="35673">MILQFEHKRPPTVTRPSPLASVAAALVHLGKELQQINYRFHTPTPATIELVNSRPGNARARSLVDVFGWNREFNPALIPVAILSAMRDAGMLAESGNGLRSTLRVSSLGEQLYFHSAHPAGQADAGTAPDTVCFGPDTYRFARQLRFCVPALAGRVTRCIDLGCAAGTGAIELAHMCPAASVHAVDTNPVALALTRVNALLANATGVLPEYSHMLANVDGTFDLIVANPACMVDDAALTCRHGGAAVSGAIVNAAIGRLAPGGTLLLYTTPGIVDGVDQFGEEVARRLDRAGFAWSYDEIDPDIRSDELGKPAGAGLDRIAAVWLMATKPTSHHVNW</sequence>
<dbReference type="InterPro" id="IPR050320">
    <property type="entry name" value="N5-glutamine_MTase"/>
</dbReference>
<dbReference type="Gene3D" id="3.40.50.150">
    <property type="entry name" value="Vaccinia Virus protein VP39"/>
    <property type="match status" value="1"/>
</dbReference>
<protein>
    <submittedName>
        <fullName evidence="4">SAM-dependent methyltransferase</fullName>
    </submittedName>
</protein>
<proteinExistence type="predicted"/>
<feature type="domain" description="Methyltransferase small" evidence="3">
    <location>
        <begin position="157"/>
        <end position="267"/>
    </location>
</feature>
<dbReference type="RefSeq" id="WP_099916292.1">
    <property type="nucleotide sequence ID" value="NZ_BMHS01000015.1"/>
</dbReference>
<accession>A0A2G8T0I3</accession>
<dbReference type="Proteomes" id="UP000228593">
    <property type="component" value="Unassembled WGS sequence"/>
</dbReference>
<evidence type="ECO:0000313" key="4">
    <source>
        <dbReference type="EMBL" id="PIL39536.1"/>
    </source>
</evidence>
<evidence type="ECO:0000313" key="5">
    <source>
        <dbReference type="Proteomes" id="UP000228593"/>
    </source>
</evidence>
<evidence type="ECO:0000259" key="3">
    <source>
        <dbReference type="Pfam" id="PF05175"/>
    </source>
</evidence>
<dbReference type="PANTHER" id="PTHR18895:SF74">
    <property type="entry name" value="MTRF1L RELEASE FACTOR GLUTAMINE METHYLTRANSFERASE"/>
    <property type="match status" value="1"/>
</dbReference>
<comment type="caution">
    <text evidence="4">The sequence shown here is derived from an EMBL/GenBank/DDBJ whole genome shotgun (WGS) entry which is preliminary data.</text>
</comment>
<dbReference type="PANTHER" id="PTHR18895">
    <property type="entry name" value="HEMK METHYLTRANSFERASE"/>
    <property type="match status" value="1"/>
</dbReference>
<organism evidence="4 5">
    <name type="scientific">Massilia psychrophila</name>
    <dbReference type="NCBI Taxonomy" id="1603353"/>
    <lineage>
        <taxon>Bacteria</taxon>
        <taxon>Pseudomonadati</taxon>
        <taxon>Pseudomonadota</taxon>
        <taxon>Betaproteobacteria</taxon>
        <taxon>Burkholderiales</taxon>
        <taxon>Oxalobacteraceae</taxon>
        <taxon>Telluria group</taxon>
        <taxon>Massilia</taxon>
    </lineage>
</organism>
<name>A0A2G8T0I3_9BURK</name>
<keyword evidence="4" id="KW-0808">Transferase</keyword>
<dbReference type="InterPro" id="IPR029063">
    <property type="entry name" value="SAM-dependent_MTases_sf"/>
</dbReference>
<dbReference type="Pfam" id="PF05175">
    <property type="entry name" value="MTS"/>
    <property type="match status" value="1"/>
</dbReference>
<dbReference type="GO" id="GO:0032259">
    <property type="term" value="P:methylation"/>
    <property type="evidence" value="ECO:0007669"/>
    <property type="project" value="UniProtKB-KW"/>
</dbReference>
<evidence type="ECO:0000256" key="2">
    <source>
        <dbReference type="ARBA" id="ARBA00022691"/>
    </source>
</evidence>
<evidence type="ECO:0000256" key="1">
    <source>
        <dbReference type="ARBA" id="ARBA00022603"/>
    </source>
</evidence>